<evidence type="ECO:0000256" key="1">
    <source>
        <dbReference type="SAM" id="SignalP"/>
    </source>
</evidence>
<comment type="caution">
    <text evidence="2">The sequence shown here is derived from an EMBL/GenBank/DDBJ whole genome shotgun (WGS) entry which is preliminary data.</text>
</comment>
<dbReference type="Proteomes" id="UP001172155">
    <property type="component" value="Unassembled WGS sequence"/>
</dbReference>
<dbReference type="AlphaFoldDB" id="A0AA40KCB2"/>
<keyword evidence="3" id="KW-1185">Reference proteome</keyword>
<proteinExistence type="predicted"/>
<sequence>MASLSLLPPPPPLQVIMAAALLCVRAADAKPPCVLPLLGECTDEAAGCLLWLAPQLRIPQAHQENQRCPIFSCPNGCRCFLGM</sequence>
<gene>
    <name evidence="2" type="ORF">B0T18DRAFT_26331</name>
</gene>
<feature type="chain" id="PRO_5041359331" description="Secreted protein" evidence="1">
    <location>
        <begin position="30"/>
        <end position="83"/>
    </location>
</feature>
<name>A0AA40KCB2_9PEZI</name>
<organism evidence="2 3">
    <name type="scientific">Schizothecium vesticola</name>
    <dbReference type="NCBI Taxonomy" id="314040"/>
    <lineage>
        <taxon>Eukaryota</taxon>
        <taxon>Fungi</taxon>
        <taxon>Dikarya</taxon>
        <taxon>Ascomycota</taxon>
        <taxon>Pezizomycotina</taxon>
        <taxon>Sordariomycetes</taxon>
        <taxon>Sordariomycetidae</taxon>
        <taxon>Sordariales</taxon>
        <taxon>Schizotheciaceae</taxon>
        <taxon>Schizothecium</taxon>
    </lineage>
</organism>
<evidence type="ECO:0008006" key="4">
    <source>
        <dbReference type="Google" id="ProtNLM"/>
    </source>
</evidence>
<dbReference type="EMBL" id="JAUKUD010000001">
    <property type="protein sequence ID" value="KAK0753973.1"/>
    <property type="molecule type" value="Genomic_DNA"/>
</dbReference>
<feature type="signal peptide" evidence="1">
    <location>
        <begin position="1"/>
        <end position="29"/>
    </location>
</feature>
<evidence type="ECO:0000313" key="2">
    <source>
        <dbReference type="EMBL" id="KAK0753973.1"/>
    </source>
</evidence>
<evidence type="ECO:0000313" key="3">
    <source>
        <dbReference type="Proteomes" id="UP001172155"/>
    </source>
</evidence>
<reference evidence="2" key="1">
    <citation type="submission" date="2023-06" db="EMBL/GenBank/DDBJ databases">
        <title>Genome-scale phylogeny and comparative genomics of the fungal order Sordariales.</title>
        <authorList>
            <consortium name="Lawrence Berkeley National Laboratory"/>
            <person name="Hensen N."/>
            <person name="Bonometti L."/>
            <person name="Westerberg I."/>
            <person name="Brannstrom I.O."/>
            <person name="Guillou S."/>
            <person name="Cros-Aarteil S."/>
            <person name="Calhoun S."/>
            <person name="Haridas S."/>
            <person name="Kuo A."/>
            <person name="Mondo S."/>
            <person name="Pangilinan J."/>
            <person name="Riley R."/>
            <person name="LaButti K."/>
            <person name="Andreopoulos B."/>
            <person name="Lipzen A."/>
            <person name="Chen C."/>
            <person name="Yanf M."/>
            <person name="Daum C."/>
            <person name="Ng V."/>
            <person name="Clum A."/>
            <person name="Steindorff A."/>
            <person name="Ohm R."/>
            <person name="Martin F."/>
            <person name="Silar P."/>
            <person name="Natvig D."/>
            <person name="Lalanne C."/>
            <person name="Gautier V."/>
            <person name="Ament-velasquez S.L."/>
            <person name="Kruys A."/>
            <person name="Hutchinson M.I."/>
            <person name="Powell A.J."/>
            <person name="Barry K."/>
            <person name="Miller A.N."/>
            <person name="Grigoriev I.V."/>
            <person name="Debuchy R."/>
            <person name="Gladieux P."/>
            <person name="Thoren M.H."/>
            <person name="Johannesson H."/>
        </authorList>
    </citation>
    <scope>NUCLEOTIDE SEQUENCE</scope>
    <source>
        <strain evidence="2">SMH3187-1</strain>
    </source>
</reference>
<accession>A0AA40KCB2</accession>
<keyword evidence="1" id="KW-0732">Signal</keyword>
<protein>
    <recommendedName>
        <fullName evidence="4">Secreted protein</fullName>
    </recommendedName>
</protein>